<gene>
    <name evidence="3" type="ORF">P3X46_008954</name>
</gene>
<proteinExistence type="predicted"/>
<dbReference type="PANTHER" id="PTHR35311:SF9">
    <property type="entry name" value="KINETOCHORE-ASSOCIATED PROTEIN KNL-2 HOMOLOG"/>
    <property type="match status" value="1"/>
</dbReference>
<dbReference type="InterPro" id="IPR015216">
    <property type="entry name" value="SANTA"/>
</dbReference>
<protein>
    <recommendedName>
        <fullName evidence="2">SANTA domain-containing protein</fullName>
    </recommendedName>
</protein>
<evidence type="ECO:0000259" key="2">
    <source>
        <dbReference type="Pfam" id="PF09133"/>
    </source>
</evidence>
<feature type="region of interest" description="Disordered" evidence="1">
    <location>
        <begin position="140"/>
        <end position="164"/>
    </location>
</feature>
<reference evidence="3" key="1">
    <citation type="journal article" date="2023" name="Plant Biotechnol. J.">
        <title>Chromosome-level wild Hevea brasiliensis genome provides new tools for genomic-assisted breeding and valuable loci to elevate rubber yield.</title>
        <authorList>
            <person name="Cheng H."/>
            <person name="Song X."/>
            <person name="Hu Y."/>
            <person name="Wu T."/>
            <person name="Yang Q."/>
            <person name="An Z."/>
            <person name="Feng S."/>
            <person name="Deng Z."/>
            <person name="Wu W."/>
            <person name="Zeng X."/>
            <person name="Tu M."/>
            <person name="Wang X."/>
            <person name="Huang H."/>
        </authorList>
    </citation>
    <scope>NUCLEOTIDE SEQUENCE</scope>
    <source>
        <strain evidence="3">MT/VB/25A 57/8</strain>
    </source>
</reference>
<name>A0ABQ9MKF1_HEVBR</name>
<evidence type="ECO:0000313" key="4">
    <source>
        <dbReference type="Proteomes" id="UP001174677"/>
    </source>
</evidence>
<evidence type="ECO:0000313" key="3">
    <source>
        <dbReference type="EMBL" id="KAJ9180742.1"/>
    </source>
</evidence>
<dbReference type="PANTHER" id="PTHR35311">
    <property type="entry name" value="KINETOCHORE-ASSOCIATED PROTEIN KNL-2 HOMOLOG"/>
    <property type="match status" value="1"/>
</dbReference>
<feature type="domain" description="SANTA" evidence="2">
    <location>
        <begin position="28"/>
        <end position="120"/>
    </location>
</feature>
<comment type="caution">
    <text evidence="3">The sequence shown here is derived from an EMBL/GenBank/DDBJ whole genome shotgun (WGS) entry which is preliminary data.</text>
</comment>
<dbReference type="EMBL" id="JARPOI010000005">
    <property type="protein sequence ID" value="KAJ9180742.1"/>
    <property type="molecule type" value="Genomic_DNA"/>
</dbReference>
<dbReference type="InterPro" id="IPR053090">
    <property type="entry name" value="Centromere_KNL-2_homolog"/>
</dbReference>
<dbReference type="Pfam" id="PF09133">
    <property type="entry name" value="SANTA"/>
    <property type="match status" value="1"/>
</dbReference>
<feature type="compositionally biased region" description="Polar residues" evidence="1">
    <location>
        <begin position="224"/>
        <end position="234"/>
    </location>
</feature>
<sequence length="310" mass="34980">MAAVSVSDLSNSHHDNDNLFTSYFQKTVSLCDWWLIKADKDFQGKRLAVAGVTSREQQVLRVFHSAPITKRYDVFTLETADGIIVVFQGFINKTRTIENGFPSEVFSHFLFGFPPYWEEYAENCFKQAVSSDFDFQNASDFDESTDQGSEDFRPIPSPYKNKDTSENELNIKAEVNISEKMLNAARILRNLSGNLKSKEKSEQISVDKGSSSMKKARRKISFDEQVNSSKSSASPLAGKSKEKICILSPESLSLRRSRAGRLLLPTLDFWRNQIPVYDADRNITGIQEELKISGGCKSEPQSRSKRKGKS</sequence>
<accession>A0ABQ9MKF1</accession>
<evidence type="ECO:0000256" key="1">
    <source>
        <dbReference type="SAM" id="MobiDB-lite"/>
    </source>
</evidence>
<organism evidence="3 4">
    <name type="scientific">Hevea brasiliensis</name>
    <name type="common">Para rubber tree</name>
    <name type="synonym">Siphonia brasiliensis</name>
    <dbReference type="NCBI Taxonomy" id="3981"/>
    <lineage>
        <taxon>Eukaryota</taxon>
        <taxon>Viridiplantae</taxon>
        <taxon>Streptophyta</taxon>
        <taxon>Embryophyta</taxon>
        <taxon>Tracheophyta</taxon>
        <taxon>Spermatophyta</taxon>
        <taxon>Magnoliopsida</taxon>
        <taxon>eudicotyledons</taxon>
        <taxon>Gunneridae</taxon>
        <taxon>Pentapetalae</taxon>
        <taxon>rosids</taxon>
        <taxon>fabids</taxon>
        <taxon>Malpighiales</taxon>
        <taxon>Euphorbiaceae</taxon>
        <taxon>Crotonoideae</taxon>
        <taxon>Micrandreae</taxon>
        <taxon>Hevea</taxon>
    </lineage>
</organism>
<feature type="compositionally biased region" description="Acidic residues" evidence="1">
    <location>
        <begin position="140"/>
        <end position="149"/>
    </location>
</feature>
<feature type="region of interest" description="Disordered" evidence="1">
    <location>
        <begin position="199"/>
        <end position="236"/>
    </location>
</feature>
<keyword evidence="4" id="KW-1185">Reference proteome</keyword>
<dbReference type="Proteomes" id="UP001174677">
    <property type="component" value="Chromosome 5"/>
</dbReference>